<feature type="region of interest" description="Disordered" evidence="1">
    <location>
        <begin position="424"/>
        <end position="460"/>
    </location>
</feature>
<feature type="region of interest" description="Disordered" evidence="1">
    <location>
        <begin position="510"/>
        <end position="554"/>
    </location>
</feature>
<feature type="region of interest" description="Disordered" evidence="1">
    <location>
        <begin position="80"/>
        <end position="115"/>
    </location>
</feature>
<protein>
    <submittedName>
        <fullName evidence="2">Uncharacterized protein</fullName>
    </submittedName>
</protein>
<feature type="compositionally biased region" description="Polar residues" evidence="1">
    <location>
        <begin position="438"/>
        <end position="447"/>
    </location>
</feature>
<sequence length="713" mass="82223">MKRRGYNTQSWKTRMSAGGANRTNLQGAMARLHELEDSLLIQSDSHRHSGSDLIPKRRVNSFKPFNSRLQPSYYRSPIRSYRDLEPAPPPPISSFLPPRHTRRERSPDVLVNDKGHPIPRKGMFLNAKYSEAVPLLDECQVQRTAGLIRRMVDKSHRSKQFSLPDYQLQDSIRQAVYRQGVPDLYRTREPQYEEYGDEVEPGPSRQRSHHSSHHQSYHPSHQDLRRPRLPNHYRGDRRAQFEEEEEYDSDDEDEVFRETARQPPQKNKRRVVDEFEEHSDHPSRKTQRKRNVEEREERSSNEDEHDKSNHSNASNASKTSKTSKSKNTSRIEEERAPSRGSKSSKHSTPKLPSPTAAGPYIKDSDNDDNWRKSLPFMCQPDGPGAAMLERVGSAITPLSLRDDSKNSYSEVALMLLGKSLNNLRKPEKERREARPQSELLNMSTNWSRHQHKSRSTRNSDGVEKVVLETRKSDTLLMREISRIQNPQNATTFQFEPSSVFAQPRLFDMSSEVRREKSPERIRHKKKMPPPLYRSSPISQEVSKSHDAITVPSSIKKGPERYGFVISDDEEEPVVTRQQDIDDYIARGASQLDGSYFPLNSNSCKSSENPLPVQANPQPTSRDEMNIEPSSKISESSDTRREYEIDTSSFKSKSKEASSVEFTSRFMFSQSQKKKKKTVRHTGPMMEMDEESQKMFEDAFESNGGPSDREKYLF</sequence>
<evidence type="ECO:0000313" key="2">
    <source>
        <dbReference type="EMBL" id="KAF1765086.1"/>
    </source>
</evidence>
<comment type="caution">
    <text evidence="2">The sequence shown here is derived from an EMBL/GenBank/DDBJ whole genome shotgun (WGS) entry which is preliminary data.</text>
</comment>
<feature type="compositionally biased region" description="Basic and acidic residues" evidence="1">
    <location>
        <begin position="290"/>
        <end position="309"/>
    </location>
</feature>
<dbReference type="CTD" id="9822384"/>
<feature type="compositionally biased region" description="Basic and acidic residues" evidence="1">
    <location>
        <begin position="104"/>
        <end position="115"/>
    </location>
</feature>
<feature type="compositionally biased region" description="Basic and acidic residues" evidence="1">
    <location>
        <begin position="634"/>
        <end position="643"/>
    </location>
</feature>
<feature type="compositionally biased region" description="Basic and acidic residues" evidence="1">
    <location>
        <begin position="362"/>
        <end position="371"/>
    </location>
</feature>
<feature type="region of interest" description="Disordered" evidence="1">
    <location>
        <begin position="183"/>
        <end position="378"/>
    </location>
</feature>
<dbReference type="KEGG" id="crq:GCK72_005037"/>
<dbReference type="GeneID" id="9822384"/>
<dbReference type="EMBL" id="WUAV01000002">
    <property type="protein sequence ID" value="KAF1765086.1"/>
    <property type="molecule type" value="Genomic_DNA"/>
</dbReference>
<dbReference type="Proteomes" id="UP000483820">
    <property type="component" value="Chromosome II"/>
</dbReference>
<evidence type="ECO:0000256" key="1">
    <source>
        <dbReference type="SAM" id="MobiDB-lite"/>
    </source>
</evidence>
<feature type="compositionally biased region" description="Polar residues" evidence="1">
    <location>
        <begin position="597"/>
        <end position="619"/>
    </location>
</feature>
<dbReference type="RefSeq" id="XP_053589193.1">
    <property type="nucleotide sequence ID" value="XM_053724999.1"/>
</dbReference>
<gene>
    <name evidence="2" type="ORF">GCK72_005037</name>
</gene>
<reference evidence="2 3" key="1">
    <citation type="submission" date="2019-12" db="EMBL/GenBank/DDBJ databases">
        <title>Chromosome-level assembly of the Caenorhabditis remanei genome.</title>
        <authorList>
            <person name="Teterina A.A."/>
            <person name="Willis J.H."/>
            <person name="Phillips P.C."/>
        </authorList>
    </citation>
    <scope>NUCLEOTIDE SEQUENCE [LARGE SCALE GENOMIC DNA]</scope>
    <source>
        <strain evidence="2 3">PX506</strain>
        <tissue evidence="2">Whole organism</tissue>
    </source>
</reference>
<feature type="region of interest" description="Disordered" evidence="1">
    <location>
        <begin position="594"/>
        <end position="713"/>
    </location>
</feature>
<feature type="compositionally biased region" description="Basic and acidic residues" evidence="1">
    <location>
        <begin position="510"/>
        <end position="520"/>
    </location>
</feature>
<feature type="compositionally biased region" description="Low complexity" evidence="1">
    <location>
        <begin position="310"/>
        <end position="328"/>
    </location>
</feature>
<dbReference type="AlphaFoldDB" id="A0A6A5HE46"/>
<feature type="compositionally biased region" description="Acidic residues" evidence="1">
    <location>
        <begin position="242"/>
        <end position="255"/>
    </location>
</feature>
<organism evidence="2 3">
    <name type="scientific">Caenorhabditis remanei</name>
    <name type="common">Caenorhabditis vulgaris</name>
    <dbReference type="NCBI Taxonomy" id="31234"/>
    <lineage>
        <taxon>Eukaryota</taxon>
        <taxon>Metazoa</taxon>
        <taxon>Ecdysozoa</taxon>
        <taxon>Nematoda</taxon>
        <taxon>Chromadorea</taxon>
        <taxon>Rhabditida</taxon>
        <taxon>Rhabditina</taxon>
        <taxon>Rhabditomorpha</taxon>
        <taxon>Rhabditoidea</taxon>
        <taxon>Rhabditidae</taxon>
        <taxon>Peloderinae</taxon>
        <taxon>Caenorhabditis</taxon>
    </lineage>
</organism>
<feature type="compositionally biased region" description="Basic residues" evidence="1">
    <location>
        <begin position="206"/>
        <end position="216"/>
    </location>
</feature>
<feature type="compositionally biased region" description="Basic and acidic residues" evidence="1">
    <location>
        <begin position="424"/>
        <end position="435"/>
    </location>
</feature>
<name>A0A6A5HE46_CAERE</name>
<accession>A0A6A5HE46</accession>
<evidence type="ECO:0000313" key="3">
    <source>
        <dbReference type="Proteomes" id="UP000483820"/>
    </source>
</evidence>
<proteinExistence type="predicted"/>
<feature type="compositionally biased region" description="Basic and acidic residues" evidence="1">
    <location>
        <begin position="270"/>
        <end position="283"/>
    </location>
</feature>